<organism evidence="3 4">
    <name type="scientific">Pyrrhoderma noxium</name>
    <dbReference type="NCBI Taxonomy" id="2282107"/>
    <lineage>
        <taxon>Eukaryota</taxon>
        <taxon>Fungi</taxon>
        <taxon>Dikarya</taxon>
        <taxon>Basidiomycota</taxon>
        <taxon>Agaricomycotina</taxon>
        <taxon>Agaricomycetes</taxon>
        <taxon>Hymenochaetales</taxon>
        <taxon>Hymenochaetaceae</taxon>
        <taxon>Pyrrhoderma</taxon>
    </lineage>
</organism>
<name>A0A286U715_9AGAM</name>
<feature type="compositionally biased region" description="Low complexity" evidence="1">
    <location>
        <begin position="263"/>
        <end position="278"/>
    </location>
</feature>
<feature type="region of interest" description="Disordered" evidence="1">
    <location>
        <begin position="31"/>
        <end position="57"/>
    </location>
</feature>
<dbReference type="InParanoid" id="A0A286U715"/>
<feature type="region of interest" description="Disordered" evidence="1">
    <location>
        <begin position="193"/>
        <end position="286"/>
    </location>
</feature>
<keyword evidence="4" id="KW-1185">Reference proteome</keyword>
<dbReference type="EMBL" id="NBII01000010">
    <property type="protein sequence ID" value="PAV15371.1"/>
    <property type="molecule type" value="Genomic_DNA"/>
</dbReference>
<evidence type="ECO:0000313" key="3">
    <source>
        <dbReference type="EMBL" id="PAV15371.1"/>
    </source>
</evidence>
<dbReference type="AlphaFoldDB" id="A0A286U715"/>
<reference evidence="3 4" key="1">
    <citation type="journal article" date="2017" name="Mol. Ecol.">
        <title>Comparative and population genomic landscape of Phellinus noxius: A hypervariable fungus causing root rot in trees.</title>
        <authorList>
            <person name="Chung C.L."/>
            <person name="Lee T.J."/>
            <person name="Akiba M."/>
            <person name="Lee H.H."/>
            <person name="Kuo T.H."/>
            <person name="Liu D."/>
            <person name="Ke H.M."/>
            <person name="Yokoi T."/>
            <person name="Roa M.B."/>
            <person name="Lu M.J."/>
            <person name="Chang Y.Y."/>
            <person name="Ann P.J."/>
            <person name="Tsai J.N."/>
            <person name="Chen C.Y."/>
            <person name="Tzean S.S."/>
            <person name="Ota Y."/>
            <person name="Hattori T."/>
            <person name="Sahashi N."/>
            <person name="Liou R.F."/>
            <person name="Kikuchi T."/>
            <person name="Tsai I.J."/>
        </authorList>
    </citation>
    <scope>NUCLEOTIDE SEQUENCE [LARGE SCALE GENOMIC DNA]</scope>
    <source>
        <strain evidence="3 4">FFPRI411160</strain>
    </source>
</reference>
<keyword evidence="2" id="KW-0472">Membrane</keyword>
<dbReference type="Gene3D" id="2.60.120.260">
    <property type="entry name" value="Galactose-binding domain-like"/>
    <property type="match status" value="1"/>
</dbReference>
<sequence length="286" mass="31617">MYYPIEAGPLTFDLYTMRTSVDHTDPRIQYRGNWQLNDGNSRRDTVSSHSTSQNGSSLSLKFQGTGISVLGVLPVGTGNISALYTVDNQNKQLRSIPQVESSKTDKVFFDSGLLDSGDHSINIDIMSTGIDRNYTFREFHIHYTIDGETQDQETKLTQLVVVNAILAALCFFLILSHLFLYLRRNRRQLLNKTKKMDQPSNPLEEEEAVGRGISDRGLVEEPINLPHPMYGASQPGVSSKEATTQINPVVGSGGTIPSDQRRTSSLSPDSLSRLPSYSTLGFAQSA</sequence>
<feature type="compositionally biased region" description="Polar residues" evidence="1">
    <location>
        <begin position="235"/>
        <end position="247"/>
    </location>
</feature>
<evidence type="ECO:0000256" key="1">
    <source>
        <dbReference type="SAM" id="MobiDB-lite"/>
    </source>
</evidence>
<protein>
    <submittedName>
        <fullName evidence="3">Uncharacterized protein</fullName>
    </submittedName>
</protein>
<keyword evidence="2" id="KW-1133">Transmembrane helix</keyword>
<comment type="caution">
    <text evidence="3">The sequence shown here is derived from an EMBL/GenBank/DDBJ whole genome shotgun (WGS) entry which is preliminary data.</text>
</comment>
<gene>
    <name evidence="3" type="ORF">PNOK_0913400</name>
</gene>
<keyword evidence="2" id="KW-0812">Transmembrane</keyword>
<feature type="transmembrane region" description="Helical" evidence="2">
    <location>
        <begin position="159"/>
        <end position="182"/>
    </location>
</feature>
<accession>A0A286U715</accession>
<dbReference type="OrthoDB" id="3265734at2759"/>
<evidence type="ECO:0000256" key="2">
    <source>
        <dbReference type="SAM" id="Phobius"/>
    </source>
</evidence>
<feature type="compositionally biased region" description="Polar residues" evidence="1">
    <location>
        <begin position="47"/>
        <end position="57"/>
    </location>
</feature>
<evidence type="ECO:0000313" key="4">
    <source>
        <dbReference type="Proteomes" id="UP000217199"/>
    </source>
</evidence>
<proteinExistence type="predicted"/>
<dbReference type="Proteomes" id="UP000217199">
    <property type="component" value="Unassembled WGS sequence"/>
</dbReference>